<name>A0A9X3PA04_9ACTN</name>
<organism evidence="1 2">
    <name type="scientific">Glycomyces luteolus</name>
    <dbReference type="NCBI Taxonomy" id="2670330"/>
    <lineage>
        <taxon>Bacteria</taxon>
        <taxon>Bacillati</taxon>
        <taxon>Actinomycetota</taxon>
        <taxon>Actinomycetes</taxon>
        <taxon>Glycomycetales</taxon>
        <taxon>Glycomycetaceae</taxon>
        <taxon>Glycomyces</taxon>
    </lineage>
</organism>
<comment type="caution">
    <text evidence="1">The sequence shown here is derived from an EMBL/GenBank/DDBJ whole genome shotgun (WGS) entry which is preliminary data.</text>
</comment>
<proteinExistence type="predicted"/>
<keyword evidence="2" id="KW-1185">Reference proteome</keyword>
<gene>
    <name evidence="1" type="ORF">O1R50_18050</name>
</gene>
<reference evidence="1" key="1">
    <citation type="submission" date="2022-12" db="EMBL/GenBank/DDBJ databases">
        <title>Gycomyces niveus sp.nov.,a novel actinomycete isolated from soil in Shouguan.</title>
        <authorList>
            <person name="Yang X."/>
        </authorList>
    </citation>
    <scope>NUCLEOTIDE SEQUENCE</scope>
    <source>
        <strain evidence="1">NEAU-A15</strain>
    </source>
</reference>
<dbReference type="Proteomes" id="UP001146067">
    <property type="component" value="Unassembled WGS sequence"/>
</dbReference>
<accession>A0A9X3PA04</accession>
<protein>
    <submittedName>
        <fullName evidence="1">Uncharacterized protein</fullName>
    </submittedName>
</protein>
<dbReference type="AlphaFoldDB" id="A0A9X3PA04"/>
<dbReference type="EMBL" id="JAPZVP010000015">
    <property type="protein sequence ID" value="MDA1361536.1"/>
    <property type="molecule type" value="Genomic_DNA"/>
</dbReference>
<evidence type="ECO:0000313" key="1">
    <source>
        <dbReference type="EMBL" id="MDA1361536.1"/>
    </source>
</evidence>
<evidence type="ECO:0000313" key="2">
    <source>
        <dbReference type="Proteomes" id="UP001146067"/>
    </source>
</evidence>
<sequence length="182" mass="20949">MKEQYLEPGEVIRWSAPQAAESYFVAGLRENGKPARPWPVWLRVLGFPFKMVWIAFIRIVDFFACLSDFDFSDFPRKKSQPAVLVFGESPKCMAVFRSRPSFDAGIHGVWMLTNHRIVAATFESGRFRVDFEILAEQIRFQPNIERRFSRKFRPRVGTYHRILLPDGSGFEIAPGAMSIAQS</sequence>
<dbReference type="RefSeq" id="WP_270111555.1">
    <property type="nucleotide sequence ID" value="NZ_JAPZVP010000015.1"/>
</dbReference>